<evidence type="ECO:0000256" key="6">
    <source>
        <dbReference type="ARBA" id="ARBA00022737"/>
    </source>
</evidence>
<dbReference type="Proteomes" id="UP000652761">
    <property type="component" value="Unassembled WGS sequence"/>
</dbReference>
<evidence type="ECO:0000256" key="2">
    <source>
        <dbReference type="ARBA" id="ARBA00011975"/>
    </source>
</evidence>
<keyword evidence="3" id="KW-0489">Methyltransferase</keyword>
<dbReference type="AlphaFoldDB" id="A0A843WF78"/>
<accession>A0A843WF78</accession>
<dbReference type="InterPro" id="IPR029063">
    <property type="entry name" value="SAM-dependent_MTases_sf"/>
</dbReference>
<reference evidence="10" key="1">
    <citation type="submission" date="2017-07" db="EMBL/GenBank/DDBJ databases">
        <title>Taro Niue Genome Assembly and Annotation.</title>
        <authorList>
            <person name="Atibalentja N."/>
            <person name="Keating K."/>
            <person name="Fields C.J."/>
        </authorList>
    </citation>
    <scope>NUCLEOTIDE SEQUENCE</scope>
    <source>
        <strain evidence="10">Niue_2</strain>
        <tissue evidence="10">Leaf</tissue>
    </source>
</reference>
<gene>
    <name evidence="10" type="ORF">Taro_041218</name>
</gene>
<dbReference type="Pfam" id="PF00145">
    <property type="entry name" value="DNA_methylase"/>
    <property type="match status" value="1"/>
</dbReference>
<evidence type="ECO:0000313" key="10">
    <source>
        <dbReference type="EMBL" id="MQM08359.1"/>
    </source>
</evidence>
<evidence type="ECO:0000256" key="1">
    <source>
        <dbReference type="ARBA" id="ARBA00004123"/>
    </source>
</evidence>
<evidence type="ECO:0000313" key="11">
    <source>
        <dbReference type="Proteomes" id="UP000652761"/>
    </source>
</evidence>
<dbReference type="PANTHER" id="PTHR23068:SF11">
    <property type="entry name" value="INACTIVE DNA (CYTOSINE-5)-METHYLTRANSFERASE DRM3-RELATED"/>
    <property type="match status" value="1"/>
</dbReference>
<keyword evidence="7" id="KW-0238">DNA-binding</keyword>
<dbReference type="EMBL" id="NMUH01004102">
    <property type="protein sequence ID" value="MQM08359.1"/>
    <property type="molecule type" value="Genomic_DNA"/>
</dbReference>
<keyword evidence="5" id="KW-0949">S-adenosyl-L-methionine</keyword>
<evidence type="ECO:0000256" key="7">
    <source>
        <dbReference type="ARBA" id="ARBA00023125"/>
    </source>
</evidence>
<comment type="caution">
    <text evidence="10">The sequence shown here is derived from an EMBL/GenBank/DDBJ whole genome shotgun (WGS) entry which is preliminary data.</text>
</comment>
<proteinExistence type="predicted"/>
<name>A0A843WF78_COLES</name>
<dbReference type="EC" id="2.1.1.37" evidence="2"/>
<evidence type="ECO:0000256" key="3">
    <source>
        <dbReference type="ARBA" id="ARBA00022603"/>
    </source>
</evidence>
<dbReference type="InterPro" id="IPR050390">
    <property type="entry name" value="C5-Methyltransferase"/>
</dbReference>
<dbReference type="GO" id="GO:0005634">
    <property type="term" value="C:nucleus"/>
    <property type="evidence" value="ECO:0007669"/>
    <property type="project" value="UniProtKB-SubCell"/>
</dbReference>
<protein>
    <recommendedName>
        <fullName evidence="2">DNA (cytosine-5-)-methyltransferase</fullName>
        <ecNumber evidence="2">2.1.1.37</ecNumber>
    </recommendedName>
</protein>
<dbReference type="PROSITE" id="PS51680">
    <property type="entry name" value="SAM_MT_DRM"/>
    <property type="match status" value="1"/>
</dbReference>
<evidence type="ECO:0000256" key="4">
    <source>
        <dbReference type="ARBA" id="ARBA00022679"/>
    </source>
</evidence>
<dbReference type="Gene3D" id="3.40.50.150">
    <property type="entry name" value="Vaccinia Virus protein VP39"/>
    <property type="match status" value="1"/>
</dbReference>
<evidence type="ECO:0000256" key="8">
    <source>
        <dbReference type="ARBA" id="ARBA00023242"/>
    </source>
</evidence>
<keyword evidence="11" id="KW-1185">Reference proteome</keyword>
<feature type="domain" description="SAM-dependent MTase DRM-type" evidence="9">
    <location>
        <begin position="339"/>
        <end position="667"/>
    </location>
</feature>
<dbReference type="InterPro" id="IPR030380">
    <property type="entry name" value="SAM_MeTfrase_DRM"/>
</dbReference>
<evidence type="ECO:0000259" key="9">
    <source>
        <dbReference type="PROSITE" id="PS51680"/>
    </source>
</evidence>
<keyword evidence="8" id="KW-0539">Nucleus</keyword>
<organism evidence="10 11">
    <name type="scientific">Colocasia esculenta</name>
    <name type="common">Wild taro</name>
    <name type="synonym">Arum esculentum</name>
    <dbReference type="NCBI Taxonomy" id="4460"/>
    <lineage>
        <taxon>Eukaryota</taxon>
        <taxon>Viridiplantae</taxon>
        <taxon>Streptophyta</taxon>
        <taxon>Embryophyta</taxon>
        <taxon>Tracheophyta</taxon>
        <taxon>Spermatophyta</taxon>
        <taxon>Magnoliopsida</taxon>
        <taxon>Liliopsida</taxon>
        <taxon>Araceae</taxon>
        <taxon>Aroideae</taxon>
        <taxon>Colocasieae</taxon>
        <taxon>Colocasia</taxon>
    </lineage>
</organism>
<dbReference type="GO" id="GO:0003677">
    <property type="term" value="F:DNA binding"/>
    <property type="evidence" value="ECO:0007669"/>
    <property type="project" value="UniProtKB-KW"/>
</dbReference>
<keyword evidence="4" id="KW-0808">Transferase</keyword>
<dbReference type="GO" id="GO:0003886">
    <property type="term" value="F:DNA (cytosine-5-)-methyltransferase activity"/>
    <property type="evidence" value="ECO:0007669"/>
    <property type="project" value="UniProtKB-EC"/>
</dbReference>
<keyword evidence="6" id="KW-0677">Repeat</keyword>
<evidence type="ECO:0000256" key="5">
    <source>
        <dbReference type="ARBA" id="ARBA00022691"/>
    </source>
</evidence>
<dbReference type="PANTHER" id="PTHR23068">
    <property type="entry name" value="DNA CYTOSINE-5- -METHYLTRANSFERASE 3-RELATED"/>
    <property type="match status" value="1"/>
</dbReference>
<comment type="subcellular location">
    <subcellularLocation>
        <location evidence="1">Nucleus</location>
    </subcellularLocation>
</comment>
<dbReference type="InterPro" id="IPR001525">
    <property type="entry name" value="C5_MeTfrase"/>
</dbReference>
<sequence>MAVVTYGPLVVANHARFRYLAIPIVFGNFPVVVGSPFFLGVVPGVEDEVATSAFATTQRVWSSVPSTGQVFSVNQISTDVAPAQQGQCRHHHNGVRPVVTSCQSNASIQGGHRQGREVTKLAATTSLSGKIVIVGNLRIRLDGGDPLMTWDRHLPTISTSNYFEFLWHDREDGTCIIAFKQCWSEDSSNNSCQSQNERRCLDHSTEECRSYFSATKLEETATENSNIDAYGEVQTGKTAEYVSVYDKTEGCSKRSFSATGMGQDMISSLEDVYDYKEVQSEKKAKCASGYDKSSICCNIKEARIPKLEDEHQEMPGSFKNFSDFPAGSHRINKHEQCNLGQSGHQSMSKPPFFFYGNVVDVSQGTWKKLSHFLYGIEPEHVNSRFFSAFIRDEGYFHNLPKENRFHIIPKPPMTIEDALPRTKKWWPSWDTRRQFSCISLDTVGVPHICKRLEKMLMDSHGMLSKEQQMDALHQCKTLNLVWVGEHRLSPIEPSQIEQILGYPVQHTQIQGLELIDRLRALKCSFQTDALGYHVSVLKQMFPSGLRVVSIFSGIGGAEVALHRLGIRLKCVISVEASEVNRRILKRWWQNTGQSGELLQIEGIEKLTSKKVETLVEQFGGFDIVIGGSPCTCTYRGPSSGRSVGLDMNVFFEYVRVLRTTVVVHVHFVNLTSCTKQR</sequence>
<dbReference type="OrthoDB" id="641149at2759"/>
<dbReference type="SUPFAM" id="SSF53335">
    <property type="entry name" value="S-adenosyl-L-methionine-dependent methyltransferases"/>
    <property type="match status" value="2"/>
</dbReference>
<dbReference type="GO" id="GO:0032259">
    <property type="term" value="P:methylation"/>
    <property type="evidence" value="ECO:0007669"/>
    <property type="project" value="UniProtKB-KW"/>
</dbReference>